<gene>
    <name evidence="1" type="ORF">GCM10022287_23940</name>
</gene>
<accession>A0ABP8A2W6</accession>
<dbReference type="EMBL" id="BAABBW010000004">
    <property type="protein sequence ID" value="GAA4176550.1"/>
    <property type="molecule type" value="Genomic_DNA"/>
</dbReference>
<comment type="caution">
    <text evidence="1">The sequence shown here is derived from an EMBL/GenBank/DDBJ whole genome shotgun (WGS) entry which is preliminary data.</text>
</comment>
<dbReference type="RefSeq" id="WP_344754684.1">
    <property type="nucleotide sequence ID" value="NZ_BAABBW010000004.1"/>
</dbReference>
<evidence type="ECO:0000313" key="1">
    <source>
        <dbReference type="EMBL" id="GAA4176550.1"/>
    </source>
</evidence>
<evidence type="ECO:0000313" key="2">
    <source>
        <dbReference type="Proteomes" id="UP001501079"/>
    </source>
</evidence>
<dbReference type="Proteomes" id="UP001501079">
    <property type="component" value="Unassembled WGS sequence"/>
</dbReference>
<name>A0ABP8A2W6_9MICO</name>
<reference evidence="2" key="1">
    <citation type="journal article" date="2019" name="Int. J. Syst. Evol. Microbiol.">
        <title>The Global Catalogue of Microorganisms (GCM) 10K type strain sequencing project: providing services to taxonomists for standard genome sequencing and annotation.</title>
        <authorList>
            <consortium name="The Broad Institute Genomics Platform"/>
            <consortium name="The Broad Institute Genome Sequencing Center for Infectious Disease"/>
            <person name="Wu L."/>
            <person name="Ma J."/>
        </authorList>
    </citation>
    <scope>NUCLEOTIDE SEQUENCE [LARGE SCALE GENOMIC DNA]</scope>
    <source>
        <strain evidence="2">JCM 17591</strain>
    </source>
</reference>
<keyword evidence="2" id="KW-1185">Reference proteome</keyword>
<sequence>MPREQINYIDLDRNDPVLSGDLLTPVEASSDEPPAQGIVGAESALFVSWFAGGTTDQYPTGHVQVGLEVDISYAQFAVENPKGQREGRTLMFTPVLTRDELNKLIRTLRRARDKVYGADE</sequence>
<proteinExistence type="predicted"/>
<protein>
    <submittedName>
        <fullName evidence="1">Uncharacterized protein</fullName>
    </submittedName>
</protein>
<organism evidence="1 2">
    <name type="scientific">Gryllotalpicola koreensis</name>
    <dbReference type="NCBI Taxonomy" id="993086"/>
    <lineage>
        <taxon>Bacteria</taxon>
        <taxon>Bacillati</taxon>
        <taxon>Actinomycetota</taxon>
        <taxon>Actinomycetes</taxon>
        <taxon>Micrococcales</taxon>
        <taxon>Microbacteriaceae</taxon>
        <taxon>Gryllotalpicola</taxon>
    </lineage>
</organism>